<protein>
    <recommendedName>
        <fullName evidence="1">Thioester reductase (TE) domain-containing protein</fullName>
    </recommendedName>
</protein>
<evidence type="ECO:0000313" key="2">
    <source>
        <dbReference type="EMBL" id="KAF2484498.1"/>
    </source>
</evidence>
<proteinExistence type="predicted"/>
<dbReference type="PANTHER" id="PTHR14097:SF8">
    <property type="entry name" value="NAD(P)-BINDING DOMAIN-CONTAINING PROTEIN"/>
    <property type="match status" value="1"/>
</dbReference>
<dbReference type="InterPro" id="IPR013120">
    <property type="entry name" value="FAR_NAD-bd"/>
</dbReference>
<dbReference type="SUPFAM" id="SSF51735">
    <property type="entry name" value="NAD(P)-binding Rossmann-fold domains"/>
    <property type="match status" value="1"/>
</dbReference>
<sequence length="250" mass="27998">MKILLTGATGFIGTEILEQSIKHNYIQHIYCLTRTELDPKYSTHPKVTQILHDDFSQYPDYLLDKLASYGVEGCIWTLGRRYDKYADKSEAEKVEIHYRIQAANAFANALATKLDPNAPPMKQKFPFRFVFISGWGAEQNQFRTLWMYSDSRKTKGAAEKGIFDVADNSELLQGKRCFEAIALRVGAAIPGGDAISTLVSELVAPYIAVDRLGKCAIRIVMQGTGIEGKRTLENKECLGDDWAMVNSLAF</sequence>
<dbReference type="EMBL" id="MU001634">
    <property type="protein sequence ID" value="KAF2484498.1"/>
    <property type="molecule type" value="Genomic_DNA"/>
</dbReference>
<accession>A0A6A6PWE7</accession>
<dbReference type="GeneID" id="54470401"/>
<dbReference type="RefSeq" id="XP_033591067.1">
    <property type="nucleotide sequence ID" value="XM_033729399.1"/>
</dbReference>
<dbReference type="AlphaFoldDB" id="A0A6A6PWE7"/>
<feature type="domain" description="Thioester reductase (TE)" evidence="1">
    <location>
        <begin position="5"/>
        <end position="36"/>
    </location>
</feature>
<dbReference type="Gene3D" id="3.40.50.720">
    <property type="entry name" value="NAD(P)-binding Rossmann-like Domain"/>
    <property type="match status" value="1"/>
</dbReference>
<gene>
    <name evidence="2" type="ORF">BDY17DRAFT_129826</name>
</gene>
<keyword evidence="3" id="KW-1185">Reference proteome</keyword>
<evidence type="ECO:0000313" key="3">
    <source>
        <dbReference type="Proteomes" id="UP000799767"/>
    </source>
</evidence>
<evidence type="ECO:0000259" key="1">
    <source>
        <dbReference type="Pfam" id="PF07993"/>
    </source>
</evidence>
<dbReference type="PANTHER" id="PTHR14097">
    <property type="entry name" value="OXIDOREDUCTASE HTATIP2"/>
    <property type="match status" value="1"/>
</dbReference>
<organism evidence="2 3">
    <name type="scientific">Neohortaea acidophila</name>
    <dbReference type="NCBI Taxonomy" id="245834"/>
    <lineage>
        <taxon>Eukaryota</taxon>
        <taxon>Fungi</taxon>
        <taxon>Dikarya</taxon>
        <taxon>Ascomycota</taxon>
        <taxon>Pezizomycotina</taxon>
        <taxon>Dothideomycetes</taxon>
        <taxon>Dothideomycetidae</taxon>
        <taxon>Mycosphaerellales</taxon>
        <taxon>Teratosphaeriaceae</taxon>
        <taxon>Neohortaea</taxon>
    </lineage>
</organism>
<dbReference type="OrthoDB" id="3535423at2759"/>
<name>A0A6A6PWE7_9PEZI</name>
<dbReference type="Pfam" id="PF07993">
    <property type="entry name" value="NAD_binding_4"/>
    <property type="match status" value="1"/>
</dbReference>
<reference evidence="2" key="1">
    <citation type="journal article" date="2020" name="Stud. Mycol.">
        <title>101 Dothideomycetes genomes: a test case for predicting lifestyles and emergence of pathogens.</title>
        <authorList>
            <person name="Haridas S."/>
            <person name="Albert R."/>
            <person name="Binder M."/>
            <person name="Bloem J."/>
            <person name="Labutti K."/>
            <person name="Salamov A."/>
            <person name="Andreopoulos B."/>
            <person name="Baker S."/>
            <person name="Barry K."/>
            <person name="Bills G."/>
            <person name="Bluhm B."/>
            <person name="Cannon C."/>
            <person name="Castanera R."/>
            <person name="Culley D."/>
            <person name="Daum C."/>
            <person name="Ezra D."/>
            <person name="Gonzalez J."/>
            <person name="Henrissat B."/>
            <person name="Kuo A."/>
            <person name="Liang C."/>
            <person name="Lipzen A."/>
            <person name="Lutzoni F."/>
            <person name="Magnuson J."/>
            <person name="Mondo S."/>
            <person name="Nolan M."/>
            <person name="Ohm R."/>
            <person name="Pangilinan J."/>
            <person name="Park H.-J."/>
            <person name="Ramirez L."/>
            <person name="Alfaro M."/>
            <person name="Sun H."/>
            <person name="Tritt A."/>
            <person name="Yoshinaga Y."/>
            <person name="Zwiers L.-H."/>
            <person name="Turgeon B."/>
            <person name="Goodwin S."/>
            <person name="Spatafora J."/>
            <person name="Crous P."/>
            <person name="Grigoriev I."/>
        </authorList>
    </citation>
    <scope>NUCLEOTIDE SEQUENCE</scope>
    <source>
        <strain evidence="2">CBS 113389</strain>
    </source>
</reference>
<dbReference type="Proteomes" id="UP000799767">
    <property type="component" value="Unassembled WGS sequence"/>
</dbReference>
<dbReference type="InterPro" id="IPR036291">
    <property type="entry name" value="NAD(P)-bd_dom_sf"/>
</dbReference>